<name>A0AAE7WML3_9CAUD</name>
<dbReference type="Proteomes" id="UP000827261">
    <property type="component" value="Segment"/>
</dbReference>
<sequence length="63" mass="7185">MSDETVVGTIELYTQVGSNRIHCRLKMDQPVSEAMEEAVDYAYEGFSDCLYELQSDADQDEEE</sequence>
<protein>
    <submittedName>
        <fullName evidence="1">Uncharacterized protein</fullName>
    </submittedName>
</protein>
<evidence type="ECO:0000313" key="2">
    <source>
        <dbReference type="Proteomes" id="UP000827261"/>
    </source>
</evidence>
<keyword evidence="2" id="KW-1185">Reference proteome</keyword>
<gene>
    <name evidence="1" type="ORF">CPT_Philippe_021</name>
</gene>
<organism evidence="1 2">
    <name type="scientific">Stenotrophomonas phage Philippe</name>
    <dbReference type="NCBI Taxonomy" id="2859655"/>
    <lineage>
        <taxon>Viruses</taxon>
        <taxon>Duplodnaviria</taxon>
        <taxon>Heunggongvirae</taxon>
        <taxon>Uroviricota</taxon>
        <taxon>Caudoviricetes</taxon>
        <taxon>Schitoviridae</taxon>
        <taxon>Philippevirus</taxon>
        <taxon>Philippevirus philippe</taxon>
    </lineage>
</organism>
<reference evidence="1" key="1">
    <citation type="submission" date="2021-06" db="EMBL/GenBank/DDBJ databases">
        <title>Complete genome sequence of Stenotrophomonas maltophilia phage Philippe.</title>
        <authorList>
            <person name="Vallavanatt I."/>
            <person name="Bartz M."/>
            <person name="Clark J."/>
            <person name="Burrowes B."/>
            <person name="Liu M."/>
            <person name="Gill J."/>
        </authorList>
    </citation>
    <scope>NUCLEOTIDE SEQUENCE</scope>
</reference>
<proteinExistence type="predicted"/>
<evidence type="ECO:0000313" key="1">
    <source>
        <dbReference type="EMBL" id="QYW02220.1"/>
    </source>
</evidence>
<accession>A0AAE7WML3</accession>
<dbReference type="EMBL" id="MZ326861">
    <property type="protein sequence ID" value="QYW02220.1"/>
    <property type="molecule type" value="Genomic_DNA"/>
</dbReference>